<gene>
    <name evidence="2" type="ORF">QM481_16135</name>
</gene>
<feature type="transmembrane region" description="Helical" evidence="1">
    <location>
        <begin position="73"/>
        <end position="90"/>
    </location>
</feature>
<feature type="transmembrane region" description="Helical" evidence="1">
    <location>
        <begin position="49"/>
        <end position="66"/>
    </location>
</feature>
<dbReference type="RefSeq" id="WP_166550122.1">
    <property type="nucleotide sequence ID" value="NZ_JASHIE010000011.1"/>
</dbReference>
<keyword evidence="1" id="KW-1133">Transmembrane helix</keyword>
<reference evidence="2 3" key="1">
    <citation type="submission" date="2023-05" db="EMBL/GenBank/DDBJ databases">
        <title>Novel species of genus Flectobacillus isolated from stream in China.</title>
        <authorList>
            <person name="Lu H."/>
        </authorList>
    </citation>
    <scope>NUCLEOTIDE SEQUENCE [LARGE SCALE GENOMIC DNA]</scope>
    <source>
        <strain evidence="2 3">LFS242W</strain>
    </source>
</reference>
<organism evidence="2 3">
    <name type="scientific">Flectobacillus rivi</name>
    <dbReference type="NCBI Taxonomy" id="2984209"/>
    <lineage>
        <taxon>Bacteria</taxon>
        <taxon>Pseudomonadati</taxon>
        <taxon>Bacteroidota</taxon>
        <taxon>Cytophagia</taxon>
        <taxon>Cytophagales</taxon>
        <taxon>Flectobacillaceae</taxon>
        <taxon>Flectobacillus</taxon>
    </lineage>
</organism>
<evidence type="ECO:0000313" key="3">
    <source>
        <dbReference type="Proteomes" id="UP001225761"/>
    </source>
</evidence>
<dbReference type="Proteomes" id="UP001225761">
    <property type="component" value="Unassembled WGS sequence"/>
</dbReference>
<evidence type="ECO:0000313" key="2">
    <source>
        <dbReference type="EMBL" id="MDI9876066.1"/>
    </source>
</evidence>
<keyword evidence="1" id="KW-0812">Transmembrane</keyword>
<name>A0ABT6Z4L0_9BACT</name>
<dbReference type="Pfam" id="PF05656">
    <property type="entry name" value="DUF805"/>
    <property type="match status" value="1"/>
</dbReference>
<dbReference type="EMBL" id="JASHIE010000011">
    <property type="protein sequence ID" value="MDI9876066.1"/>
    <property type="molecule type" value="Genomic_DNA"/>
</dbReference>
<protein>
    <submittedName>
        <fullName evidence="2">DUF805 domain-containing protein</fullName>
    </submittedName>
</protein>
<accession>A0ABT6Z4L0</accession>
<proteinExistence type="predicted"/>
<keyword evidence="1" id="KW-0472">Membrane</keyword>
<dbReference type="PANTHER" id="PTHR34980:SF3">
    <property type="entry name" value="BLR8105 PROTEIN"/>
    <property type="match status" value="1"/>
</dbReference>
<comment type="caution">
    <text evidence="2">The sequence shown here is derived from an EMBL/GenBank/DDBJ whole genome shotgun (WGS) entry which is preliminary data.</text>
</comment>
<dbReference type="InterPro" id="IPR008523">
    <property type="entry name" value="DUF805"/>
</dbReference>
<feature type="transmembrane region" description="Helical" evidence="1">
    <location>
        <begin position="21"/>
        <end position="43"/>
    </location>
</feature>
<sequence>MFKAPFSFKGRIRRTEYCLSFIIYILGLMSSFITYEIIDLVGINMEKIIHTYILLGSFWLNLAQSVKRSHDRGNSGWFIIIPFYTIWLFFAKGKSDTNRYGPNPKNK</sequence>
<keyword evidence="3" id="KW-1185">Reference proteome</keyword>
<evidence type="ECO:0000256" key="1">
    <source>
        <dbReference type="SAM" id="Phobius"/>
    </source>
</evidence>
<dbReference type="PANTHER" id="PTHR34980">
    <property type="entry name" value="INNER MEMBRANE PROTEIN-RELATED-RELATED"/>
    <property type="match status" value="1"/>
</dbReference>